<gene>
    <name evidence="1" type="ORF">D9613_009613</name>
</gene>
<dbReference type="EMBL" id="JAACJL010000002">
    <property type="protein sequence ID" value="KAF4622566.1"/>
    <property type="molecule type" value="Genomic_DNA"/>
</dbReference>
<dbReference type="Gene3D" id="3.80.10.10">
    <property type="entry name" value="Ribonuclease Inhibitor"/>
    <property type="match status" value="1"/>
</dbReference>
<accession>A0A8H4R5I2</accession>
<protein>
    <recommendedName>
        <fullName evidence="3">F-box domain-containing protein</fullName>
    </recommendedName>
</protein>
<dbReference type="AlphaFoldDB" id="A0A8H4R5I2"/>
<keyword evidence="2" id="KW-1185">Reference proteome</keyword>
<reference evidence="1 2" key="1">
    <citation type="submission" date="2019-12" db="EMBL/GenBank/DDBJ databases">
        <authorList>
            <person name="Floudas D."/>
            <person name="Bentzer J."/>
            <person name="Ahren D."/>
            <person name="Johansson T."/>
            <person name="Persson P."/>
            <person name="Tunlid A."/>
        </authorList>
    </citation>
    <scope>NUCLEOTIDE SEQUENCE [LARGE SCALE GENOMIC DNA]</scope>
    <source>
        <strain evidence="1 2">CBS 102.39</strain>
    </source>
</reference>
<evidence type="ECO:0000313" key="2">
    <source>
        <dbReference type="Proteomes" id="UP000521872"/>
    </source>
</evidence>
<evidence type="ECO:0000313" key="1">
    <source>
        <dbReference type="EMBL" id="KAF4622566.1"/>
    </source>
</evidence>
<proteinExistence type="predicted"/>
<dbReference type="SUPFAM" id="SSF52047">
    <property type="entry name" value="RNI-like"/>
    <property type="match status" value="1"/>
</dbReference>
<sequence>MSFFNLYYRPLLQPGSYPTSSYLTQTPSEILFLHIFSDMETEEYPPKAHSVLCIPELLRLTFQLSDPASNAVNARVCKRWSEIALDCLWADVDDLLRLLKLLAPMTVVKGTRNVFDFQRSPQVHDWRRFQKYAKRVRRLTYDVKGLPSPRVIRFSAFDTLARTRLRLDFLPNLQSLTWIGPLNYSIIFMHDRISHFAISLSGEGPSLPLYFLDVVSRMPNLITLDIRSSIPMSKIQSEMTAMLGALTHLISVTFPPYYLTGDVVEALSLHPRLAEIEFDFAAILGFGDATRLIGLPHFPAANLTKLFLDSTSILAPDDIRSLLSVVMDNCQSLTGLSILSPRNLSPDDLASLDEGVCTTFHTIQPLLKLHGLTSFEFVQPFPLLLQQRDLEVIACSWPCMEILRLNSHPVTSHQTTSTLEGLIPFAEHCPNLTELDLFLDATRTDLPDPTVHFKALKFLDVGLSKIKDVDAVALYLCQILPEGCIVMSSGVVPRPGEGLSEELLAAIPKPCAMWGDMHFVLPPLIQLRIRERERSRLMEQELAVLRKMLDKKITETGGEASSRGVTDITMSE</sequence>
<name>A0A8H4R5I2_9AGAR</name>
<organism evidence="1 2">
    <name type="scientific">Agrocybe pediades</name>
    <dbReference type="NCBI Taxonomy" id="84607"/>
    <lineage>
        <taxon>Eukaryota</taxon>
        <taxon>Fungi</taxon>
        <taxon>Dikarya</taxon>
        <taxon>Basidiomycota</taxon>
        <taxon>Agaricomycotina</taxon>
        <taxon>Agaricomycetes</taxon>
        <taxon>Agaricomycetidae</taxon>
        <taxon>Agaricales</taxon>
        <taxon>Agaricineae</taxon>
        <taxon>Strophariaceae</taxon>
        <taxon>Agrocybe</taxon>
    </lineage>
</organism>
<dbReference type="Proteomes" id="UP000521872">
    <property type="component" value="Unassembled WGS sequence"/>
</dbReference>
<comment type="caution">
    <text evidence="1">The sequence shown here is derived from an EMBL/GenBank/DDBJ whole genome shotgun (WGS) entry which is preliminary data.</text>
</comment>
<dbReference type="InterPro" id="IPR032675">
    <property type="entry name" value="LRR_dom_sf"/>
</dbReference>
<evidence type="ECO:0008006" key="3">
    <source>
        <dbReference type="Google" id="ProtNLM"/>
    </source>
</evidence>